<dbReference type="Proteomes" id="UP000533476">
    <property type="component" value="Unassembled WGS sequence"/>
</dbReference>
<evidence type="ECO:0000259" key="1">
    <source>
        <dbReference type="Pfam" id="PF13485"/>
    </source>
</evidence>
<sequence>MAMPSTGTSPRTGPRRWGFSLLALVALVLGWLHQPIERAAYAANRNFDIHATRAKLASWPQMTTRHFLLYYPPGQQAAAQWTLDALTRALPFEEKNLAVTSQHRLTVVLYSSQAAMNAAVGLNAHANNIGYTYDGVIDILSPTAWLGTGQAARQQFLTDGPAPHELGHALLNLKADANYPAWFNEGVAQYEDWRTTGYMWITRSNSLHGPLYSMSALDGNFYALANQSRAYREGLALVQYLETAKGHRAFAQFLGALHNGQSFTAALDQVYGFKSENALFSAWQKTLR</sequence>
<feature type="domain" description="Peptidase MA-like" evidence="1">
    <location>
        <begin position="100"/>
        <end position="286"/>
    </location>
</feature>
<accession>A0A7Y0L1P3</accession>
<keyword evidence="3" id="KW-1185">Reference proteome</keyword>
<comment type="caution">
    <text evidence="2">The sequence shown here is derived from an EMBL/GenBank/DDBJ whole genome shotgun (WGS) entry which is preliminary data.</text>
</comment>
<name>A0A7Y0L1P3_9FIRM</name>
<dbReference type="Pfam" id="PF13485">
    <property type="entry name" value="Peptidase_MA_2"/>
    <property type="match status" value="1"/>
</dbReference>
<dbReference type="RefSeq" id="WP_169097241.1">
    <property type="nucleotide sequence ID" value="NZ_JABBVZ010000010.1"/>
</dbReference>
<reference evidence="2 3" key="1">
    <citation type="submission" date="2020-04" db="EMBL/GenBank/DDBJ databases">
        <authorList>
            <person name="Zhang R."/>
            <person name="Schippers A."/>
        </authorList>
    </citation>
    <scope>NUCLEOTIDE SEQUENCE [LARGE SCALE GENOMIC DNA]</scope>
    <source>
        <strain evidence="2 3">DSM 109850</strain>
    </source>
</reference>
<protein>
    <recommendedName>
        <fullName evidence="1">Peptidase MA-like domain-containing protein</fullName>
    </recommendedName>
</protein>
<dbReference type="SUPFAM" id="SSF55486">
    <property type="entry name" value="Metalloproteases ('zincins'), catalytic domain"/>
    <property type="match status" value="1"/>
</dbReference>
<evidence type="ECO:0000313" key="3">
    <source>
        <dbReference type="Proteomes" id="UP000533476"/>
    </source>
</evidence>
<dbReference type="AlphaFoldDB" id="A0A7Y0L1P3"/>
<gene>
    <name evidence="2" type="ORF">HIJ39_04760</name>
</gene>
<proteinExistence type="predicted"/>
<organism evidence="2 3">
    <name type="scientific">Sulfobacillus harzensis</name>
    <dbReference type="NCBI Taxonomy" id="2729629"/>
    <lineage>
        <taxon>Bacteria</taxon>
        <taxon>Bacillati</taxon>
        <taxon>Bacillota</taxon>
        <taxon>Clostridia</taxon>
        <taxon>Eubacteriales</taxon>
        <taxon>Clostridiales Family XVII. Incertae Sedis</taxon>
        <taxon>Sulfobacillus</taxon>
    </lineage>
</organism>
<dbReference type="EMBL" id="JABBVZ010000010">
    <property type="protein sequence ID" value="NMP21666.1"/>
    <property type="molecule type" value="Genomic_DNA"/>
</dbReference>
<evidence type="ECO:0000313" key="2">
    <source>
        <dbReference type="EMBL" id="NMP21666.1"/>
    </source>
</evidence>
<dbReference type="InterPro" id="IPR039568">
    <property type="entry name" value="Peptidase_MA-like_dom"/>
</dbReference>